<dbReference type="InterPro" id="IPR036388">
    <property type="entry name" value="WH-like_DNA-bd_sf"/>
</dbReference>
<proteinExistence type="predicted"/>
<evidence type="ECO:0000259" key="3">
    <source>
        <dbReference type="Pfam" id="PF01035"/>
    </source>
</evidence>
<dbReference type="InterPro" id="IPR052520">
    <property type="entry name" value="ATL_DNA_repair"/>
</dbReference>
<dbReference type="RefSeq" id="WP_343946827.1">
    <property type="nucleotide sequence ID" value="NZ_BAAAHP010000322.1"/>
</dbReference>
<dbReference type="InterPro" id="IPR036217">
    <property type="entry name" value="MethylDNA_cys_MeTrfase_DNAb"/>
</dbReference>
<feature type="domain" description="Methylated-DNA-[protein]-cysteine S-methyltransferase DNA binding" evidence="3">
    <location>
        <begin position="7"/>
        <end position="79"/>
    </location>
</feature>
<evidence type="ECO:0000256" key="2">
    <source>
        <dbReference type="SAM" id="MobiDB-lite"/>
    </source>
</evidence>
<keyword evidence="1" id="KW-0227">DNA damage</keyword>
<feature type="region of interest" description="Disordered" evidence="2">
    <location>
        <begin position="84"/>
        <end position="105"/>
    </location>
</feature>
<dbReference type="PANTHER" id="PTHR42942">
    <property type="entry name" value="6-O-METHYLGUANINE DNA METHYLTRANSFERASE"/>
    <property type="match status" value="1"/>
</dbReference>
<evidence type="ECO:0000256" key="1">
    <source>
        <dbReference type="ARBA" id="ARBA00022763"/>
    </source>
</evidence>
<keyword evidence="5" id="KW-1185">Reference proteome</keyword>
<protein>
    <submittedName>
        <fullName evidence="4">MGMT family protein</fullName>
    </submittedName>
</protein>
<dbReference type="Proteomes" id="UP001499967">
    <property type="component" value="Unassembled WGS sequence"/>
</dbReference>
<comment type="caution">
    <text evidence="4">The sequence shown here is derived from an EMBL/GenBank/DDBJ whole genome shotgun (WGS) entry which is preliminary data.</text>
</comment>
<reference evidence="5" key="1">
    <citation type="journal article" date="2019" name="Int. J. Syst. Evol. Microbiol.">
        <title>The Global Catalogue of Microorganisms (GCM) 10K type strain sequencing project: providing services to taxonomists for standard genome sequencing and annotation.</title>
        <authorList>
            <consortium name="The Broad Institute Genomics Platform"/>
            <consortium name="The Broad Institute Genome Sequencing Center for Infectious Disease"/>
            <person name="Wu L."/>
            <person name="Ma J."/>
        </authorList>
    </citation>
    <scope>NUCLEOTIDE SEQUENCE [LARGE SCALE GENOMIC DNA]</scope>
    <source>
        <strain evidence="5">JCM 11117</strain>
    </source>
</reference>
<dbReference type="SUPFAM" id="SSF46767">
    <property type="entry name" value="Methylated DNA-protein cysteine methyltransferase, C-terminal domain"/>
    <property type="match status" value="1"/>
</dbReference>
<feature type="compositionally biased region" description="Basic and acidic residues" evidence="2">
    <location>
        <begin position="95"/>
        <end position="105"/>
    </location>
</feature>
<organism evidence="4 5">
    <name type="scientific">Pseudonocardia zijingensis</name>
    <dbReference type="NCBI Taxonomy" id="153376"/>
    <lineage>
        <taxon>Bacteria</taxon>
        <taxon>Bacillati</taxon>
        <taxon>Actinomycetota</taxon>
        <taxon>Actinomycetes</taxon>
        <taxon>Pseudonocardiales</taxon>
        <taxon>Pseudonocardiaceae</taxon>
        <taxon>Pseudonocardia</taxon>
    </lineage>
</organism>
<gene>
    <name evidence="4" type="ORF">GCM10009559_77170</name>
</gene>
<dbReference type="Pfam" id="PF01035">
    <property type="entry name" value="DNA_binding_1"/>
    <property type="match status" value="1"/>
</dbReference>
<dbReference type="Gene3D" id="1.10.10.10">
    <property type="entry name" value="Winged helix-like DNA-binding domain superfamily/Winged helix DNA-binding domain"/>
    <property type="match status" value="1"/>
</dbReference>
<name>A0ABP3YVK2_9PSEU</name>
<dbReference type="PANTHER" id="PTHR42942:SF1">
    <property type="entry name" value="ALKYLTRANSFERASE-LIKE PROTEIN 1"/>
    <property type="match status" value="1"/>
</dbReference>
<accession>A0ABP3YVK2</accession>
<dbReference type="CDD" id="cd06445">
    <property type="entry name" value="ATase"/>
    <property type="match status" value="1"/>
</dbReference>
<dbReference type="EMBL" id="BAAAHP010000322">
    <property type="protein sequence ID" value="GAA0908138.1"/>
    <property type="molecule type" value="Genomic_DNA"/>
</dbReference>
<evidence type="ECO:0000313" key="4">
    <source>
        <dbReference type="EMBL" id="GAA0908138.1"/>
    </source>
</evidence>
<dbReference type="InterPro" id="IPR014048">
    <property type="entry name" value="MethylDNA_cys_MeTrfase_DNA-bd"/>
</dbReference>
<evidence type="ECO:0000313" key="5">
    <source>
        <dbReference type="Proteomes" id="UP001499967"/>
    </source>
</evidence>
<sequence>MDEETVERVRAAVRAIPPGETASYGEIADRCGLRSPRLVGRILAEDGHDLPWHRVLRADGSCAPHLAQEQSARLRAEGVLMVNGRLPRPGTRRQAGRDTDATADR</sequence>